<dbReference type="Gene3D" id="4.10.1240.50">
    <property type="match status" value="1"/>
</dbReference>
<evidence type="ECO:0000256" key="5">
    <source>
        <dbReference type="ARBA" id="ARBA00022833"/>
    </source>
</evidence>
<evidence type="ECO:0000256" key="1">
    <source>
        <dbReference type="ARBA" id="ARBA00004123"/>
    </source>
</evidence>
<dbReference type="InterPro" id="IPR017884">
    <property type="entry name" value="SANT_dom"/>
</dbReference>
<keyword evidence="2" id="KW-0678">Repressor</keyword>
<comment type="subcellular location">
    <subcellularLocation>
        <location evidence="1">Nucleus</location>
    </subcellularLocation>
</comment>
<evidence type="ECO:0000256" key="9">
    <source>
        <dbReference type="ARBA" id="ARBA00023242"/>
    </source>
</evidence>
<evidence type="ECO:0000256" key="4">
    <source>
        <dbReference type="ARBA" id="ARBA00022771"/>
    </source>
</evidence>
<keyword evidence="4" id="KW-0863">Zinc-finger</keyword>
<evidence type="ECO:0000256" key="7">
    <source>
        <dbReference type="ARBA" id="ARBA00023125"/>
    </source>
</evidence>
<evidence type="ECO:0000259" key="12">
    <source>
        <dbReference type="PROSITE" id="PS51293"/>
    </source>
</evidence>
<evidence type="ECO:0000256" key="10">
    <source>
        <dbReference type="SAM" id="MobiDB-lite"/>
    </source>
</evidence>
<dbReference type="SMART" id="SM01189">
    <property type="entry name" value="ELM2"/>
    <property type="match status" value="1"/>
</dbReference>
<dbReference type="PANTHER" id="PTHR16089">
    <property type="entry name" value="REST COREPRESSOR COREST PROTEIN-RELATED"/>
    <property type="match status" value="1"/>
</dbReference>
<keyword evidence="7" id="KW-0238">DNA-binding</keyword>
<dbReference type="Proteomes" id="UP000095287">
    <property type="component" value="Unplaced"/>
</dbReference>
<keyword evidence="5" id="KW-0862">Zinc</keyword>
<keyword evidence="9" id="KW-0539">Nucleus</keyword>
<feature type="domain" description="SANT" evidence="12">
    <location>
        <begin position="225"/>
        <end position="276"/>
    </location>
</feature>
<evidence type="ECO:0000313" key="13">
    <source>
        <dbReference type="Proteomes" id="UP000095287"/>
    </source>
</evidence>
<dbReference type="GO" id="GO:0008270">
    <property type="term" value="F:zinc ion binding"/>
    <property type="evidence" value="ECO:0007669"/>
    <property type="project" value="UniProtKB-KW"/>
</dbReference>
<dbReference type="GO" id="GO:0005667">
    <property type="term" value="C:transcription regulator complex"/>
    <property type="evidence" value="ECO:0007669"/>
    <property type="project" value="TreeGrafter"/>
</dbReference>
<keyword evidence="13" id="KW-1185">Reference proteome</keyword>
<dbReference type="InterPro" id="IPR009057">
    <property type="entry name" value="Homeodomain-like_sf"/>
</dbReference>
<dbReference type="Pfam" id="PF01448">
    <property type="entry name" value="ELM2"/>
    <property type="match status" value="1"/>
</dbReference>
<feature type="compositionally biased region" description="Acidic residues" evidence="10">
    <location>
        <begin position="25"/>
        <end position="52"/>
    </location>
</feature>
<dbReference type="Gene3D" id="1.10.10.60">
    <property type="entry name" value="Homeodomain-like"/>
    <property type="match status" value="1"/>
</dbReference>
<dbReference type="InterPro" id="IPR001005">
    <property type="entry name" value="SANT/Myb"/>
</dbReference>
<reference evidence="14" key="1">
    <citation type="submission" date="2016-11" db="UniProtKB">
        <authorList>
            <consortium name="WormBaseParasite"/>
        </authorList>
    </citation>
    <scope>IDENTIFICATION</scope>
</reference>
<evidence type="ECO:0000259" key="11">
    <source>
        <dbReference type="PROSITE" id="PS51156"/>
    </source>
</evidence>
<proteinExistence type="predicted"/>
<dbReference type="PROSITE" id="PS51293">
    <property type="entry name" value="SANT"/>
    <property type="match status" value="1"/>
</dbReference>
<feature type="domain" description="ELM2" evidence="11">
    <location>
        <begin position="136"/>
        <end position="224"/>
    </location>
</feature>
<organism evidence="13 14">
    <name type="scientific">Steinernema glaseri</name>
    <dbReference type="NCBI Taxonomy" id="37863"/>
    <lineage>
        <taxon>Eukaryota</taxon>
        <taxon>Metazoa</taxon>
        <taxon>Ecdysozoa</taxon>
        <taxon>Nematoda</taxon>
        <taxon>Chromadorea</taxon>
        <taxon>Rhabditida</taxon>
        <taxon>Tylenchina</taxon>
        <taxon>Panagrolaimomorpha</taxon>
        <taxon>Strongyloidoidea</taxon>
        <taxon>Steinernematidae</taxon>
        <taxon>Steinernema</taxon>
    </lineage>
</organism>
<feature type="compositionally biased region" description="Basic and acidic residues" evidence="10">
    <location>
        <begin position="282"/>
        <end position="291"/>
    </location>
</feature>
<name>A0A1I7ZUR5_9BILA</name>
<dbReference type="FunFam" id="1.10.10.60:FF:000012">
    <property type="entry name" value="Metastasis-associated 1 family, member 3"/>
    <property type="match status" value="1"/>
</dbReference>
<feature type="region of interest" description="Disordered" evidence="10">
    <location>
        <begin position="1"/>
        <end position="127"/>
    </location>
</feature>
<evidence type="ECO:0000256" key="2">
    <source>
        <dbReference type="ARBA" id="ARBA00022491"/>
    </source>
</evidence>
<dbReference type="GO" id="GO:0000118">
    <property type="term" value="C:histone deacetylase complex"/>
    <property type="evidence" value="ECO:0007669"/>
    <property type="project" value="TreeGrafter"/>
</dbReference>
<dbReference type="GO" id="GO:0003677">
    <property type="term" value="F:DNA binding"/>
    <property type="evidence" value="ECO:0007669"/>
    <property type="project" value="UniProtKB-KW"/>
</dbReference>
<feature type="compositionally biased region" description="Acidic residues" evidence="10">
    <location>
        <begin position="292"/>
        <end position="304"/>
    </location>
</feature>
<dbReference type="PANTHER" id="PTHR16089:SF28">
    <property type="entry name" value="REST COREPRESSOR"/>
    <property type="match status" value="1"/>
</dbReference>
<evidence type="ECO:0000313" key="14">
    <source>
        <dbReference type="WBParaSite" id="L893_g30123.t1"/>
    </source>
</evidence>
<feature type="compositionally biased region" description="Basic and acidic residues" evidence="10">
    <location>
        <begin position="1"/>
        <end position="24"/>
    </location>
</feature>
<protein>
    <submittedName>
        <fullName evidence="14">SANT domain-containing protein</fullName>
    </submittedName>
</protein>
<dbReference type="SMART" id="SM00717">
    <property type="entry name" value="SANT"/>
    <property type="match status" value="1"/>
</dbReference>
<evidence type="ECO:0000256" key="6">
    <source>
        <dbReference type="ARBA" id="ARBA00023015"/>
    </source>
</evidence>
<dbReference type="AlphaFoldDB" id="A0A1I7ZUR5"/>
<sequence length="310" mass="35788">MKMEENHSHPGTRYETDEHARENDADSMLDDIDEPEEVMDEDTEADDEDDFEGSQTELILTEMSPAVIEEDDESQVSNSSSSRSKSDEKDDDDSRGQSKAVDSPAISPPMSRKRRIQDVAPVETDKSQVCNLPTDLEIREGKDYQALVPEYVERSEEERSSEVEKEVKHWVPVDQAGELNEDKIDAYCDLCEQEYKMNRHQSLYMLYLSSYNIEEAKAKCAQRAAYKEEWSAEDKHLFQQYLNIFGKNFGRINTAMPHKTPSALIEQYYNTKKTHSQKSFFDADHHAHKEGEDEYDESSDEEEEGLRCHS</sequence>
<keyword evidence="8" id="KW-0804">Transcription</keyword>
<dbReference type="WBParaSite" id="L893_g30123.t1">
    <property type="protein sequence ID" value="L893_g30123.t1"/>
    <property type="gene ID" value="L893_g30123"/>
</dbReference>
<dbReference type="GO" id="GO:0003714">
    <property type="term" value="F:transcription corepressor activity"/>
    <property type="evidence" value="ECO:0007669"/>
    <property type="project" value="TreeGrafter"/>
</dbReference>
<feature type="region of interest" description="Disordered" evidence="10">
    <location>
        <begin position="282"/>
        <end position="310"/>
    </location>
</feature>
<evidence type="ECO:0000256" key="3">
    <source>
        <dbReference type="ARBA" id="ARBA00022723"/>
    </source>
</evidence>
<evidence type="ECO:0000256" key="8">
    <source>
        <dbReference type="ARBA" id="ARBA00023163"/>
    </source>
</evidence>
<dbReference type="InterPro" id="IPR051066">
    <property type="entry name" value="Trans_reg/Corepressor"/>
</dbReference>
<dbReference type="PROSITE" id="PS51156">
    <property type="entry name" value="ELM2"/>
    <property type="match status" value="1"/>
</dbReference>
<dbReference type="GO" id="GO:0006357">
    <property type="term" value="P:regulation of transcription by RNA polymerase II"/>
    <property type="evidence" value="ECO:0007669"/>
    <property type="project" value="TreeGrafter"/>
</dbReference>
<feature type="compositionally biased region" description="Basic and acidic residues" evidence="10">
    <location>
        <begin position="84"/>
        <end position="96"/>
    </location>
</feature>
<dbReference type="InterPro" id="IPR000949">
    <property type="entry name" value="ELM2_dom"/>
</dbReference>
<keyword evidence="3" id="KW-0479">Metal-binding</keyword>
<accession>A0A1I7ZUR5</accession>
<dbReference type="Pfam" id="PF00249">
    <property type="entry name" value="Myb_DNA-binding"/>
    <property type="match status" value="1"/>
</dbReference>
<keyword evidence="6" id="KW-0805">Transcription regulation</keyword>
<dbReference type="SUPFAM" id="SSF46689">
    <property type="entry name" value="Homeodomain-like"/>
    <property type="match status" value="1"/>
</dbReference>